<dbReference type="KEGG" id="ngr:NAEGRDRAFT_72899"/>
<gene>
    <name evidence="1" type="ORF">NAEGRDRAFT_72899</name>
</gene>
<proteinExistence type="predicted"/>
<dbReference type="AlphaFoldDB" id="D2VV57"/>
<keyword evidence="2" id="KW-1185">Reference proteome</keyword>
<dbReference type="OrthoDB" id="10487080at2759"/>
<evidence type="ECO:0000313" key="2">
    <source>
        <dbReference type="Proteomes" id="UP000006671"/>
    </source>
</evidence>
<accession>D2VV57</accession>
<dbReference type="OMA" id="HINTWEN"/>
<evidence type="ECO:0000313" key="1">
    <source>
        <dbReference type="EMBL" id="EFC39179.1"/>
    </source>
</evidence>
<dbReference type="RefSeq" id="XP_002671923.1">
    <property type="nucleotide sequence ID" value="XM_002671877.1"/>
</dbReference>
<protein>
    <submittedName>
        <fullName evidence="1">Predicted protein</fullName>
    </submittedName>
</protein>
<organism evidence="2">
    <name type="scientific">Naegleria gruberi</name>
    <name type="common">Amoeba</name>
    <dbReference type="NCBI Taxonomy" id="5762"/>
    <lineage>
        <taxon>Eukaryota</taxon>
        <taxon>Discoba</taxon>
        <taxon>Heterolobosea</taxon>
        <taxon>Tetramitia</taxon>
        <taxon>Eutetramitia</taxon>
        <taxon>Vahlkampfiidae</taxon>
        <taxon>Naegleria</taxon>
    </lineage>
</organism>
<sequence length="653" mass="76613">MNFQLPDEIILLILQYSNFTTIEKVLKHLNHQFYKSSHYYFENYLQNRYHLYGCYKFDLLTKKTCLIYHDILTATIKKNVFHYDNNDNSDNSDNNRNNDEIIGDDYLSFESILEFLMENSDRNRDYSDQNNCLELLIDYYELMVKWMPGTTNFTFHSNHLPYDHFFAYPIVFTGAAASNNNNNSNNYLGMKITCVDLETFSNIRWSIQLKDLKWPLYQLSGNNNRSYQNKRQLFVTLKDDHCRYVMSIRKDLGIIEFIYNITHDSLLIVKEGNSHVPLYDQVKALNEKQTGKLTSTNRVLDNIITSRDYLIISCRENESQSNNYSTLTCIHLRNFEKKTILKWNRMKSSINTSLTDLENEFSQDQTNCGNLLLLDIRSNDSRVTIASLKLDSKLEDINLENYRNNFQYCVPMINGSRNLHVDLTCLGSEYYLISGVDDKHKIRTELVNLKSGEKIENLKKPTAVYMVENLNNNLVGLVSITETHLAFCKLNINVIEEPEWEIPIHELTKFPYYPNVQTILIENYLIVSIYGSAGFYMFCFNAENGQILWKDIIIESTEMNRFSHFDVSCNISRNISLRTRNTVAICGSSKEHAFFFIQYQAETGERQGPAIHHINTWENHIQKTKEYHQQVIQLGNFIINQLNRQKRKKCCIM</sequence>
<dbReference type="VEuPathDB" id="AmoebaDB:NAEGRDRAFT_72899"/>
<dbReference type="InParanoid" id="D2VV57"/>
<name>D2VV57_NAEGR</name>
<dbReference type="Proteomes" id="UP000006671">
    <property type="component" value="Unassembled WGS sequence"/>
</dbReference>
<dbReference type="EMBL" id="GG738901">
    <property type="protein sequence ID" value="EFC39179.1"/>
    <property type="molecule type" value="Genomic_DNA"/>
</dbReference>
<reference evidence="1 2" key="1">
    <citation type="journal article" date="2010" name="Cell">
        <title>The genome of Naegleria gruberi illuminates early eukaryotic versatility.</title>
        <authorList>
            <person name="Fritz-Laylin L.K."/>
            <person name="Prochnik S.E."/>
            <person name="Ginger M.L."/>
            <person name="Dacks J.B."/>
            <person name="Carpenter M.L."/>
            <person name="Field M.C."/>
            <person name="Kuo A."/>
            <person name="Paredez A."/>
            <person name="Chapman J."/>
            <person name="Pham J."/>
            <person name="Shu S."/>
            <person name="Neupane R."/>
            <person name="Cipriano M."/>
            <person name="Mancuso J."/>
            <person name="Tu H."/>
            <person name="Salamov A."/>
            <person name="Lindquist E."/>
            <person name="Shapiro H."/>
            <person name="Lucas S."/>
            <person name="Grigoriev I.V."/>
            <person name="Cande W.Z."/>
            <person name="Fulton C."/>
            <person name="Rokhsar D.S."/>
            <person name="Dawson S.C."/>
        </authorList>
    </citation>
    <scope>NUCLEOTIDE SEQUENCE [LARGE SCALE GENOMIC DNA]</scope>
    <source>
        <strain evidence="1 2">NEG-M</strain>
    </source>
</reference>
<dbReference type="GeneID" id="8853442"/>